<evidence type="ECO:0000313" key="1">
    <source>
        <dbReference type="EMBL" id="XDV55720.1"/>
    </source>
</evidence>
<accession>A0AB39XEU7</accession>
<dbReference type="RefSeq" id="WP_369720166.1">
    <property type="nucleotide sequence ID" value="NZ_CP165734.1"/>
</dbReference>
<dbReference type="AlphaFoldDB" id="A0AB39XEU7"/>
<name>A0AB39XEU7_9BRAD</name>
<protein>
    <recommendedName>
        <fullName evidence="2">FRG domain-containing protein</fullName>
    </recommendedName>
</protein>
<organism evidence="1">
    <name type="scientific">Bradyrhizobium sp. LLZ17</name>
    <dbReference type="NCBI Taxonomy" id="3239388"/>
    <lineage>
        <taxon>Bacteria</taxon>
        <taxon>Pseudomonadati</taxon>
        <taxon>Pseudomonadota</taxon>
        <taxon>Alphaproteobacteria</taxon>
        <taxon>Hyphomicrobiales</taxon>
        <taxon>Nitrobacteraceae</taxon>
        <taxon>Bradyrhizobium</taxon>
    </lineage>
</organism>
<proteinExistence type="predicted"/>
<sequence length="337" mass="38673">MPERFPLFSDPSSERQEKLALLSAGLPQDQIYQSRACFSLLDLPELSQQIELRPSEGAPQGSSIIFSHAELFGPFAIGLDPLEAREMGILPAVYYYRTNSTGPSESLSSQIVYRLDEIRTVLKVLSFIEARANLKKLSVPSYERLTEIGMVPKYEAPVVNRLNDLTSRDAKKIFDLFDTDRVAGWSLVDFLNMLLSLYQNADSTIDSEPLAFFHQREWRLIHHMRKGMCWFSLGENEYYADSNAARFAGSKETIRSFLGTRMGRLDESKMRRFWVLAEVGGRPFRDFIREIVVPEECEGTVRSLLAQYEFRQEPYVSTLPRNWRLDLSTREANQSPT</sequence>
<dbReference type="EMBL" id="CP165734">
    <property type="protein sequence ID" value="XDV55720.1"/>
    <property type="molecule type" value="Genomic_DNA"/>
</dbReference>
<evidence type="ECO:0008006" key="2">
    <source>
        <dbReference type="Google" id="ProtNLM"/>
    </source>
</evidence>
<reference evidence="1" key="1">
    <citation type="submission" date="2024-08" db="EMBL/GenBank/DDBJ databases">
        <authorList>
            <person name="Chaddad Z."/>
            <person name="Lamrabet M."/>
            <person name="Bouhnik O."/>
            <person name="Alami S."/>
            <person name="Wipf D."/>
            <person name="Courty P.E."/>
            <person name="Missbah El Idrissi M."/>
        </authorList>
    </citation>
    <scope>NUCLEOTIDE SEQUENCE</scope>
    <source>
        <strain evidence="1">LLZ17</strain>
    </source>
</reference>
<gene>
    <name evidence="1" type="ORF">AB8Z38_23560</name>
</gene>